<organism evidence="9 10">
    <name type="scientific">Caballeronia novacaledonica</name>
    <dbReference type="NCBI Taxonomy" id="1544861"/>
    <lineage>
        <taxon>Bacteria</taxon>
        <taxon>Pseudomonadati</taxon>
        <taxon>Pseudomonadota</taxon>
        <taxon>Betaproteobacteria</taxon>
        <taxon>Burkholderiales</taxon>
        <taxon>Burkholderiaceae</taxon>
        <taxon>Caballeronia</taxon>
    </lineage>
</organism>
<feature type="transmembrane region" description="Helical" evidence="7">
    <location>
        <begin position="295"/>
        <end position="314"/>
    </location>
</feature>
<feature type="region of interest" description="Disordered" evidence="6">
    <location>
        <begin position="41"/>
        <end position="60"/>
    </location>
</feature>
<feature type="transmembrane region" description="Helical" evidence="7">
    <location>
        <begin position="262"/>
        <end position="283"/>
    </location>
</feature>
<evidence type="ECO:0000259" key="8">
    <source>
        <dbReference type="Pfam" id="PF00482"/>
    </source>
</evidence>
<evidence type="ECO:0000256" key="7">
    <source>
        <dbReference type="SAM" id="Phobius"/>
    </source>
</evidence>
<protein>
    <submittedName>
        <fullName evidence="9">Type II secretion system F family protein</fullName>
    </submittedName>
</protein>
<reference evidence="9" key="1">
    <citation type="submission" date="2022-09" db="EMBL/GenBank/DDBJ databases">
        <title>Isolation and characterization of 3-chlorobenzoate degrading bacteria from soils in Shizuoka.</title>
        <authorList>
            <person name="Ifat A."/>
            <person name="Ogawa N."/>
            <person name="Kimbara K."/>
            <person name="Moriuchi R."/>
            <person name="Dohra H."/>
            <person name="Shintani M."/>
        </authorList>
    </citation>
    <scope>NUCLEOTIDE SEQUENCE</scope>
    <source>
        <strain evidence="9">19CS4-2</strain>
    </source>
</reference>
<comment type="subcellular location">
    <subcellularLocation>
        <location evidence="1">Cell membrane</location>
        <topology evidence="1">Multi-pass membrane protein</topology>
    </subcellularLocation>
</comment>
<evidence type="ECO:0000256" key="5">
    <source>
        <dbReference type="ARBA" id="ARBA00023136"/>
    </source>
</evidence>
<keyword evidence="4 7" id="KW-1133">Transmembrane helix</keyword>
<dbReference type="PANTHER" id="PTHR35007:SF1">
    <property type="entry name" value="PILUS ASSEMBLY PROTEIN"/>
    <property type="match status" value="1"/>
</dbReference>
<evidence type="ECO:0000313" key="10">
    <source>
        <dbReference type="Proteomes" id="UP001055111"/>
    </source>
</evidence>
<dbReference type="EMBL" id="BPUS01000020">
    <property type="protein sequence ID" value="GJH29118.1"/>
    <property type="molecule type" value="Genomic_DNA"/>
</dbReference>
<sequence>MYRAVAVIAMLALLCAAAALMLWRRGTHTRERALTERFVDRQVQAPRPQHAPRPVASAPATAAPKGIASGIARGRAAFANLMHRAGIERPRALAGTTLGIAACAGLWCALRAGPVIGACVAALVLAAVYAWLAWRAQKRQQRIVRQLPPFLDGIVRMIVIGHSVPAAFQAALASAEAPLSECLQRALPMLRTGAEIDHALGAVARMYRVRELELVGSVLRVSVKYGGRSDVMLDRMAAMMRDLEQASRELVALSTETRLSSWVLGLLPILLGAMVIVTNPAYFDAMWSDALGKRLVYVAVALQMLGAWLLYRLARLRT</sequence>
<feature type="transmembrane region" description="Helical" evidence="7">
    <location>
        <begin position="115"/>
        <end position="134"/>
    </location>
</feature>
<dbReference type="PANTHER" id="PTHR35007">
    <property type="entry name" value="INTEGRAL MEMBRANE PROTEIN-RELATED"/>
    <property type="match status" value="1"/>
</dbReference>
<comment type="caution">
    <text evidence="9">The sequence shown here is derived from an EMBL/GenBank/DDBJ whole genome shotgun (WGS) entry which is preliminary data.</text>
</comment>
<feature type="transmembrane region" description="Helical" evidence="7">
    <location>
        <begin position="92"/>
        <end position="109"/>
    </location>
</feature>
<dbReference type="Pfam" id="PF00482">
    <property type="entry name" value="T2SSF"/>
    <property type="match status" value="1"/>
</dbReference>
<keyword evidence="2" id="KW-1003">Cell membrane</keyword>
<proteinExistence type="predicted"/>
<dbReference type="GO" id="GO:0005886">
    <property type="term" value="C:plasma membrane"/>
    <property type="evidence" value="ECO:0007669"/>
    <property type="project" value="UniProtKB-SubCell"/>
</dbReference>
<keyword evidence="5 7" id="KW-0472">Membrane</keyword>
<keyword evidence="3 7" id="KW-0812">Transmembrane</keyword>
<evidence type="ECO:0000256" key="6">
    <source>
        <dbReference type="SAM" id="MobiDB-lite"/>
    </source>
</evidence>
<accession>A0AA37II74</accession>
<evidence type="ECO:0000256" key="2">
    <source>
        <dbReference type="ARBA" id="ARBA00022475"/>
    </source>
</evidence>
<feature type="domain" description="Type II secretion system protein GspF" evidence="8">
    <location>
        <begin position="150"/>
        <end position="276"/>
    </location>
</feature>
<dbReference type="RefSeq" id="WP_238216235.1">
    <property type="nucleotide sequence ID" value="NZ_BPUS01000020.1"/>
</dbReference>
<dbReference type="Proteomes" id="UP001055111">
    <property type="component" value="Unassembled WGS sequence"/>
</dbReference>
<name>A0AA37II74_9BURK</name>
<evidence type="ECO:0000313" key="9">
    <source>
        <dbReference type="EMBL" id="GJH29118.1"/>
    </source>
</evidence>
<feature type="transmembrane region" description="Helical" evidence="7">
    <location>
        <begin position="6"/>
        <end position="23"/>
    </location>
</feature>
<evidence type="ECO:0000256" key="1">
    <source>
        <dbReference type="ARBA" id="ARBA00004651"/>
    </source>
</evidence>
<evidence type="ECO:0000256" key="3">
    <source>
        <dbReference type="ARBA" id="ARBA00022692"/>
    </source>
</evidence>
<dbReference type="AlphaFoldDB" id="A0AA37II74"/>
<gene>
    <name evidence="9" type="ORF">CBA19CS42_31400</name>
</gene>
<dbReference type="InterPro" id="IPR018076">
    <property type="entry name" value="T2SS_GspF_dom"/>
</dbReference>
<evidence type="ECO:0000256" key="4">
    <source>
        <dbReference type="ARBA" id="ARBA00022989"/>
    </source>
</evidence>